<dbReference type="Gramene" id="PGSC0003DMT400000746">
    <property type="protein sequence ID" value="PGSC0003DMT400000746"/>
    <property type="gene ID" value="PGSC0003DMG400000273"/>
</dbReference>
<dbReference type="SUPFAM" id="SSF56112">
    <property type="entry name" value="Protein kinase-like (PK-like)"/>
    <property type="match status" value="1"/>
</dbReference>
<dbReference type="GO" id="GO:0004674">
    <property type="term" value="F:protein serine/threonine kinase activity"/>
    <property type="evidence" value="ECO:0007669"/>
    <property type="project" value="UniProtKB-KW"/>
</dbReference>
<dbReference type="ExpressionAtlas" id="M0ZH85">
    <property type="expression patterns" value="baseline and differential"/>
</dbReference>
<dbReference type="GO" id="GO:0004708">
    <property type="term" value="F:MAP kinase kinase activity"/>
    <property type="evidence" value="ECO:0007669"/>
    <property type="project" value="UniProtKB-EC"/>
</dbReference>
<evidence type="ECO:0000256" key="2">
    <source>
        <dbReference type="ARBA" id="ARBA00022679"/>
    </source>
</evidence>
<dbReference type="PROSITE" id="PS50011">
    <property type="entry name" value="PROTEIN_KINASE_DOM"/>
    <property type="match status" value="1"/>
</dbReference>
<keyword evidence="2" id="KW-0808">Transferase</keyword>
<dbReference type="InterPro" id="IPR011009">
    <property type="entry name" value="Kinase-like_dom_sf"/>
</dbReference>
<evidence type="ECO:0000256" key="1">
    <source>
        <dbReference type="ARBA" id="ARBA00022527"/>
    </source>
</evidence>
<dbReference type="GO" id="GO:0005524">
    <property type="term" value="F:ATP binding"/>
    <property type="evidence" value="ECO:0007669"/>
    <property type="project" value="UniProtKB-KW"/>
</dbReference>
<keyword evidence="10" id="KW-1185">Reference proteome</keyword>
<gene>
    <name evidence="9" type="primary">LOC102593817</name>
</gene>
<evidence type="ECO:0000313" key="9">
    <source>
        <dbReference type="EnsemblPlants" id="PGSC0003DMT400000746"/>
    </source>
</evidence>
<evidence type="ECO:0000256" key="5">
    <source>
        <dbReference type="ARBA" id="ARBA00022840"/>
    </source>
</evidence>
<keyword evidence="5" id="KW-0067">ATP-binding</keyword>
<dbReference type="HOGENOM" id="CLU_2188626_0_0_1"/>
<keyword evidence="1" id="KW-0723">Serine/threonine-protein kinase</keyword>
<reference evidence="9" key="2">
    <citation type="submission" date="2015-06" db="UniProtKB">
        <authorList>
            <consortium name="EnsemblPlants"/>
        </authorList>
    </citation>
    <scope>IDENTIFICATION</scope>
    <source>
        <strain evidence="9">DM1-3 516 R44</strain>
    </source>
</reference>
<keyword evidence="4" id="KW-0418">Kinase</keyword>
<evidence type="ECO:0000259" key="8">
    <source>
        <dbReference type="PROSITE" id="PS50011"/>
    </source>
</evidence>
<dbReference type="AlphaFoldDB" id="M0ZH85"/>
<organism evidence="9 10">
    <name type="scientific">Solanum tuberosum</name>
    <name type="common">Potato</name>
    <dbReference type="NCBI Taxonomy" id="4113"/>
    <lineage>
        <taxon>Eukaryota</taxon>
        <taxon>Viridiplantae</taxon>
        <taxon>Streptophyta</taxon>
        <taxon>Embryophyta</taxon>
        <taxon>Tracheophyta</taxon>
        <taxon>Spermatophyta</taxon>
        <taxon>Magnoliopsida</taxon>
        <taxon>eudicotyledons</taxon>
        <taxon>Gunneridae</taxon>
        <taxon>Pentapetalae</taxon>
        <taxon>asterids</taxon>
        <taxon>lamiids</taxon>
        <taxon>Solanales</taxon>
        <taxon>Solanaceae</taxon>
        <taxon>Solanoideae</taxon>
        <taxon>Solaneae</taxon>
        <taxon>Solanum</taxon>
    </lineage>
</organism>
<evidence type="ECO:0000256" key="3">
    <source>
        <dbReference type="ARBA" id="ARBA00022741"/>
    </source>
</evidence>
<name>M0ZH85_SOLTU</name>
<dbReference type="PANTHER" id="PTHR48013:SF32">
    <property type="entry name" value="MITOGEN-ACTIVATED PROTEIN KINASE KINASE 2-LIKE"/>
    <property type="match status" value="1"/>
</dbReference>
<dbReference type="EnsemblPlants" id="PGSC0003DMT400000746">
    <property type="protein sequence ID" value="PGSC0003DMT400000746"/>
    <property type="gene ID" value="PGSC0003DMG400000273"/>
</dbReference>
<accession>M0ZH85</accession>
<comment type="similarity">
    <text evidence="6">Belongs to the protein kinase superfamily. STE Ser/Thr protein kinase family. MAP kinase kinase subfamily.</text>
</comment>
<evidence type="ECO:0000313" key="10">
    <source>
        <dbReference type="Proteomes" id="UP000011115"/>
    </source>
</evidence>
<dbReference type="Gene3D" id="3.30.200.20">
    <property type="entry name" value="Phosphorylase Kinase, domain 1"/>
    <property type="match status" value="1"/>
</dbReference>
<dbReference type="EC" id="2.7.12.2" evidence="7"/>
<dbReference type="PANTHER" id="PTHR48013">
    <property type="entry name" value="DUAL SPECIFICITY MITOGEN-ACTIVATED PROTEIN KINASE KINASE 5-RELATED"/>
    <property type="match status" value="1"/>
</dbReference>
<dbReference type="OrthoDB" id="10252354at2759"/>
<keyword evidence="3" id="KW-0547">Nucleotide-binding</keyword>
<dbReference type="InterPro" id="IPR000719">
    <property type="entry name" value="Prot_kinase_dom"/>
</dbReference>
<sequence>MNIDESMRKHIAQELRINQSSQCPYVVICYQSFFDNGAISLILEYMDGGSLADFLKKVKTIPERYLAVICKQVPSEQFVFHERRICSSTNVSTLFLHQLGSQRLVVSSS</sequence>
<evidence type="ECO:0000256" key="7">
    <source>
        <dbReference type="ARBA" id="ARBA00038999"/>
    </source>
</evidence>
<evidence type="ECO:0000256" key="4">
    <source>
        <dbReference type="ARBA" id="ARBA00022777"/>
    </source>
</evidence>
<dbReference type="Pfam" id="PF00069">
    <property type="entry name" value="Pkinase"/>
    <property type="match status" value="1"/>
</dbReference>
<reference evidence="10" key="1">
    <citation type="journal article" date="2011" name="Nature">
        <title>Genome sequence and analysis of the tuber crop potato.</title>
        <authorList>
            <consortium name="The Potato Genome Sequencing Consortium"/>
        </authorList>
    </citation>
    <scope>NUCLEOTIDE SEQUENCE [LARGE SCALE GENOMIC DNA]</scope>
    <source>
        <strain evidence="10">cv. DM1-3 516 R44</strain>
    </source>
</reference>
<feature type="domain" description="Protein kinase" evidence="8">
    <location>
        <begin position="1"/>
        <end position="109"/>
    </location>
</feature>
<proteinExistence type="inferred from homology"/>
<dbReference type="Proteomes" id="UP000011115">
    <property type="component" value="Unassembled WGS sequence"/>
</dbReference>
<protein>
    <recommendedName>
        <fullName evidence="7">mitogen-activated protein kinase kinase</fullName>
        <ecNumber evidence="7">2.7.12.2</ecNumber>
    </recommendedName>
</protein>
<dbReference type="SMR" id="M0ZH85"/>
<evidence type="ECO:0000256" key="6">
    <source>
        <dbReference type="ARBA" id="ARBA00038035"/>
    </source>
</evidence>